<sequence length="253" mass="27777">MHSHYHPFVSIDDDISDVYMDANEESPNSAQPDNGVAPPNSTTGIFQNWDSPNTPLLTNESLAPNPLSTWNSTLSPSVYPPIPEAFPPEWAEVVASDVVQMCASTDASQQENGISDESTPSVRRLSDAYVSGMPVKRRRIMLDRKHNFTNSTNDMFINLLKEAMSSQIPIASPAGPVEIEDGGDVVAATEEAMFPLSQVAPPQHVSEAFKAYVTEHLSRRLANDPDFDAERHSAADEVFRKQSFPSSSSDKRQ</sequence>
<accession>A0A0R3TMD8</accession>
<feature type="compositionally biased region" description="Polar residues" evidence="1">
    <location>
        <begin position="39"/>
        <end position="62"/>
    </location>
</feature>
<feature type="region of interest" description="Disordered" evidence="1">
    <location>
        <begin position="23"/>
        <end position="62"/>
    </location>
</feature>
<reference evidence="2 3" key="2">
    <citation type="submission" date="2018-11" db="EMBL/GenBank/DDBJ databases">
        <authorList>
            <consortium name="Pathogen Informatics"/>
        </authorList>
    </citation>
    <scope>NUCLEOTIDE SEQUENCE [LARGE SCALE GENOMIC DNA]</scope>
</reference>
<evidence type="ECO:0000313" key="3">
    <source>
        <dbReference type="Proteomes" id="UP000278807"/>
    </source>
</evidence>
<gene>
    <name evidence="2" type="ORF">HNAJ_LOCUS8471</name>
</gene>
<dbReference type="AlphaFoldDB" id="A0A0R3TMD8"/>
<proteinExistence type="predicted"/>
<dbReference type="EMBL" id="UZAE01012300">
    <property type="protein sequence ID" value="VDO04435.1"/>
    <property type="molecule type" value="Genomic_DNA"/>
</dbReference>
<feature type="compositionally biased region" description="Basic and acidic residues" evidence="1">
    <location>
        <begin position="222"/>
        <end position="240"/>
    </location>
</feature>
<name>A0A0R3TMD8_RODNA</name>
<reference evidence="4" key="1">
    <citation type="submission" date="2017-02" db="UniProtKB">
        <authorList>
            <consortium name="WormBaseParasite"/>
        </authorList>
    </citation>
    <scope>IDENTIFICATION</scope>
</reference>
<evidence type="ECO:0000313" key="4">
    <source>
        <dbReference type="WBParaSite" id="HNAJ_0000847501-mRNA-1"/>
    </source>
</evidence>
<keyword evidence="3" id="KW-1185">Reference proteome</keyword>
<evidence type="ECO:0000313" key="2">
    <source>
        <dbReference type="EMBL" id="VDO04435.1"/>
    </source>
</evidence>
<feature type="compositionally biased region" description="Polar residues" evidence="1">
    <location>
        <begin position="243"/>
        <end position="253"/>
    </location>
</feature>
<protein>
    <submittedName>
        <fullName evidence="4">INCENP_ARK-bind domain-containing protein</fullName>
    </submittedName>
</protein>
<organism evidence="4">
    <name type="scientific">Rodentolepis nana</name>
    <name type="common">Dwarf tapeworm</name>
    <name type="synonym">Hymenolepis nana</name>
    <dbReference type="NCBI Taxonomy" id="102285"/>
    <lineage>
        <taxon>Eukaryota</taxon>
        <taxon>Metazoa</taxon>
        <taxon>Spiralia</taxon>
        <taxon>Lophotrochozoa</taxon>
        <taxon>Platyhelminthes</taxon>
        <taxon>Cestoda</taxon>
        <taxon>Eucestoda</taxon>
        <taxon>Cyclophyllidea</taxon>
        <taxon>Hymenolepididae</taxon>
        <taxon>Rodentolepis</taxon>
    </lineage>
</organism>
<dbReference type="STRING" id="102285.A0A0R3TMD8"/>
<dbReference type="Proteomes" id="UP000278807">
    <property type="component" value="Unassembled WGS sequence"/>
</dbReference>
<dbReference type="OrthoDB" id="1885901at2759"/>
<feature type="region of interest" description="Disordered" evidence="1">
    <location>
        <begin position="222"/>
        <end position="253"/>
    </location>
</feature>
<evidence type="ECO:0000256" key="1">
    <source>
        <dbReference type="SAM" id="MobiDB-lite"/>
    </source>
</evidence>
<dbReference type="WBParaSite" id="HNAJ_0000847501-mRNA-1">
    <property type="protein sequence ID" value="HNAJ_0000847501-mRNA-1"/>
    <property type="gene ID" value="HNAJ_0000847501"/>
</dbReference>